<dbReference type="GO" id="GO:0032259">
    <property type="term" value="P:methylation"/>
    <property type="evidence" value="ECO:0007669"/>
    <property type="project" value="UniProtKB-KW"/>
</dbReference>
<dbReference type="Gene3D" id="3.40.50.150">
    <property type="entry name" value="Vaccinia Virus protein VP39"/>
    <property type="match status" value="1"/>
</dbReference>
<evidence type="ECO:0000313" key="6">
    <source>
        <dbReference type="Proteomes" id="UP001177120"/>
    </source>
</evidence>
<keyword evidence="6" id="KW-1185">Reference proteome</keyword>
<dbReference type="SUPFAM" id="SSF53335">
    <property type="entry name" value="S-adenosyl-L-methionine-dependent methyltransferases"/>
    <property type="match status" value="1"/>
</dbReference>
<dbReference type="Pfam" id="PF08241">
    <property type="entry name" value="Methyltransf_11"/>
    <property type="match status" value="1"/>
</dbReference>
<keyword evidence="3" id="KW-0808">Transferase</keyword>
<comment type="similarity">
    <text evidence="1">Belongs to the methyltransferase superfamily.</text>
</comment>
<dbReference type="InterPro" id="IPR013216">
    <property type="entry name" value="Methyltransf_11"/>
</dbReference>
<evidence type="ECO:0000313" key="5">
    <source>
        <dbReference type="EMBL" id="MBN2908981.1"/>
    </source>
</evidence>
<protein>
    <submittedName>
        <fullName evidence="5">Class I SAM-dependent methyltransferase</fullName>
    </submittedName>
</protein>
<dbReference type="CDD" id="cd02440">
    <property type="entry name" value="AdoMet_MTases"/>
    <property type="match status" value="1"/>
</dbReference>
<dbReference type="GO" id="GO:0008168">
    <property type="term" value="F:methyltransferase activity"/>
    <property type="evidence" value="ECO:0007669"/>
    <property type="project" value="UniProtKB-KW"/>
</dbReference>
<evidence type="ECO:0000256" key="1">
    <source>
        <dbReference type="ARBA" id="ARBA00008361"/>
    </source>
</evidence>
<dbReference type="Proteomes" id="UP001177120">
    <property type="component" value="Unassembled WGS sequence"/>
</dbReference>
<comment type="caution">
    <text evidence="5">The sequence shown here is derived from an EMBL/GenBank/DDBJ whole genome shotgun (WGS) entry which is preliminary data.</text>
</comment>
<sequence>MKVDFGKTSHDYVKYRAGYPETLFSRLKDYGIGHIGQTILDIGTGTGYLARPLAKQGAKVTGMDPSAEMLTAAEQLDREQHITIRYVQGRAEKLPFPDRSFHVVTAGQCWHWFERDQAAREVYRVLQPRGKIAIVHFDWLPLPGSVVSVTEQLILQYNPEWKGGGGTGIYPQWLTDLSEAGFQDMESFSFDVNVPYTHESWRGRIRASAGIGASLPPEQVVSFDAELQRILSASYPDPLMIPHRVFAVIGTKNSEEPRSDNAVTG</sequence>
<dbReference type="EMBL" id="JAFHAP010000006">
    <property type="protein sequence ID" value="MBN2908981.1"/>
    <property type="molecule type" value="Genomic_DNA"/>
</dbReference>
<accession>A0ABS2WHI9</accession>
<evidence type="ECO:0000256" key="2">
    <source>
        <dbReference type="ARBA" id="ARBA00022603"/>
    </source>
</evidence>
<reference evidence="5" key="1">
    <citation type="journal article" date="2024" name="Int. J. Syst. Evol. Microbiol.">
        <title>Polycladomyces zharkentensis sp. nov., a novel thermophilic cellulose- and starch-degrading member of the Bacillota from a geothermal aquifer in Kazakhstan.</title>
        <authorList>
            <person name="Mashzhan A."/>
            <person name="Kistaubayeva A."/>
            <person name="Javier-Lopez R."/>
            <person name="Bissenova U."/>
            <person name="Bissenbay A."/>
            <person name="Birkeland N.K."/>
        </authorList>
    </citation>
    <scope>NUCLEOTIDE SEQUENCE</scope>
    <source>
        <strain evidence="5">ZKZ2T</strain>
    </source>
</reference>
<dbReference type="PANTHER" id="PTHR44942">
    <property type="entry name" value="METHYLTRANSF_11 DOMAIN-CONTAINING PROTEIN"/>
    <property type="match status" value="1"/>
</dbReference>
<gene>
    <name evidence="5" type="ORF">JQC72_05515</name>
</gene>
<evidence type="ECO:0000259" key="4">
    <source>
        <dbReference type="Pfam" id="PF08241"/>
    </source>
</evidence>
<dbReference type="InterPro" id="IPR051052">
    <property type="entry name" value="Diverse_substrate_MTase"/>
</dbReference>
<dbReference type="InterPro" id="IPR029063">
    <property type="entry name" value="SAM-dependent_MTases_sf"/>
</dbReference>
<organism evidence="5 6">
    <name type="scientific">Polycladomyces zharkentensis</name>
    <dbReference type="NCBI Taxonomy" id="2807616"/>
    <lineage>
        <taxon>Bacteria</taxon>
        <taxon>Bacillati</taxon>
        <taxon>Bacillota</taxon>
        <taxon>Bacilli</taxon>
        <taxon>Bacillales</taxon>
        <taxon>Thermoactinomycetaceae</taxon>
        <taxon>Polycladomyces</taxon>
    </lineage>
</organism>
<proteinExistence type="inferred from homology"/>
<name>A0ABS2WHI9_9BACL</name>
<dbReference type="PANTHER" id="PTHR44942:SF4">
    <property type="entry name" value="METHYLTRANSFERASE TYPE 11 DOMAIN-CONTAINING PROTEIN"/>
    <property type="match status" value="1"/>
</dbReference>
<evidence type="ECO:0000256" key="3">
    <source>
        <dbReference type="ARBA" id="ARBA00022679"/>
    </source>
</evidence>
<keyword evidence="2 5" id="KW-0489">Methyltransferase</keyword>
<feature type="domain" description="Methyltransferase type 11" evidence="4">
    <location>
        <begin position="40"/>
        <end position="134"/>
    </location>
</feature>